<evidence type="ECO:0000256" key="1">
    <source>
        <dbReference type="SAM" id="MobiDB-lite"/>
    </source>
</evidence>
<dbReference type="Pfam" id="PF00961">
    <property type="entry name" value="LAGLIDADG_1"/>
    <property type="match status" value="1"/>
</dbReference>
<dbReference type="InterPro" id="IPR027434">
    <property type="entry name" value="Homing_endonucl"/>
</dbReference>
<feature type="compositionally biased region" description="Polar residues" evidence="1">
    <location>
        <begin position="200"/>
        <end position="217"/>
    </location>
</feature>
<dbReference type="GO" id="GO:0004519">
    <property type="term" value="F:endonuclease activity"/>
    <property type="evidence" value="ECO:0007669"/>
    <property type="project" value="InterPro"/>
</dbReference>
<proteinExistence type="predicted"/>
<protein>
    <recommendedName>
        <fullName evidence="2">Homing endonuclease LAGLIDADG domain-containing protein</fullName>
    </recommendedName>
</protein>
<name>A0A8T5GFG5_9ARCH</name>
<dbReference type="Gene3D" id="3.10.28.10">
    <property type="entry name" value="Homing endonucleases"/>
    <property type="match status" value="1"/>
</dbReference>
<reference evidence="3" key="1">
    <citation type="journal article" date="2021" name="ISME J.">
        <title>Mercury methylation by metabolically versatile and cosmopolitan marine bacteria.</title>
        <authorList>
            <person name="Lin H."/>
            <person name="Ascher D.B."/>
            <person name="Myung Y."/>
            <person name="Lamborg C.H."/>
            <person name="Hallam S.J."/>
            <person name="Gionfriddo C.M."/>
            <person name="Holt K.E."/>
            <person name="Moreau J.W."/>
        </authorList>
    </citation>
    <scope>NUCLEOTIDE SEQUENCE</scope>
    <source>
        <strain evidence="3">SI075_bin30</strain>
    </source>
</reference>
<feature type="region of interest" description="Disordered" evidence="1">
    <location>
        <begin position="197"/>
        <end position="217"/>
    </location>
</feature>
<dbReference type="AlphaFoldDB" id="A0A8T5GFG5"/>
<comment type="caution">
    <text evidence="3">The sequence shown here is derived from an EMBL/GenBank/DDBJ whole genome shotgun (WGS) entry which is preliminary data.</text>
</comment>
<dbReference type="Proteomes" id="UP000722459">
    <property type="component" value="Unassembled WGS sequence"/>
</dbReference>
<gene>
    <name evidence="3" type="ORF">HON47_03235</name>
</gene>
<evidence type="ECO:0000259" key="2">
    <source>
        <dbReference type="Pfam" id="PF00961"/>
    </source>
</evidence>
<dbReference type="InterPro" id="IPR051289">
    <property type="entry name" value="LAGLIDADG_Endonuclease"/>
</dbReference>
<dbReference type="EMBL" id="JABJNZ010000046">
    <property type="protein sequence ID" value="MBT4870560.1"/>
    <property type="molecule type" value="Genomic_DNA"/>
</dbReference>
<dbReference type="InterPro" id="IPR004860">
    <property type="entry name" value="LAGLIDADG_dom"/>
</dbReference>
<dbReference type="PANTHER" id="PTHR36181:SF2">
    <property type="entry name" value="INTRON-ENCODED ENDONUCLEASE AI3-RELATED"/>
    <property type="match status" value="1"/>
</dbReference>
<accession>A0A8T5GFG5</accession>
<organism evidence="3 4">
    <name type="scientific">Candidatus Iainarchaeum sp</name>
    <dbReference type="NCBI Taxonomy" id="3101447"/>
    <lineage>
        <taxon>Archaea</taxon>
        <taxon>Candidatus Iainarchaeota</taxon>
        <taxon>Candidatus Iainarchaeia</taxon>
        <taxon>Candidatus Iainarchaeales</taxon>
        <taxon>Candidatus Iainarchaeaceae</taxon>
        <taxon>Candidatus Iainarchaeum</taxon>
    </lineage>
</organism>
<dbReference type="SUPFAM" id="SSF55608">
    <property type="entry name" value="Homing endonucleases"/>
    <property type="match status" value="1"/>
</dbReference>
<sequence>MLSKDYILGFVEGEGCFCIALGKYIDRRPRKLGRRSNIKNPYLFRVHPTFRISMCGADRGVLEKIKETLGVGAIYTRKIKNEFAQEGVQFYTKSLADCLKVRDFFKDMDFQTKKGKDFGLWCSALDIIEKNEHLTKEGILSICEIRDQINFLKRKNKWDTKTVKRILEAKPIHQTAHFDPNQTSFLHNDSFDQKEFLRKNQGNNKTSKTSFAQTELV</sequence>
<feature type="domain" description="Homing endonuclease LAGLIDADG" evidence="2">
    <location>
        <begin position="7"/>
        <end position="124"/>
    </location>
</feature>
<evidence type="ECO:0000313" key="4">
    <source>
        <dbReference type="Proteomes" id="UP000722459"/>
    </source>
</evidence>
<dbReference type="PANTHER" id="PTHR36181">
    <property type="entry name" value="INTRON-ENCODED ENDONUCLEASE AI3-RELATED"/>
    <property type="match status" value="1"/>
</dbReference>
<evidence type="ECO:0000313" key="3">
    <source>
        <dbReference type="EMBL" id="MBT4870560.1"/>
    </source>
</evidence>